<accession>A0ABQ8IPJ7</accession>
<proteinExistence type="predicted"/>
<reference evidence="1 2" key="1">
    <citation type="submission" date="2021-02" db="EMBL/GenBank/DDBJ databases">
        <title>Plant Genome Project.</title>
        <authorList>
            <person name="Zhang R.-G."/>
        </authorList>
    </citation>
    <scope>NUCLEOTIDE SEQUENCE [LARGE SCALE GENOMIC DNA]</scope>
    <source>
        <tissue evidence="1">Leaves</tissue>
    </source>
</reference>
<evidence type="ECO:0000313" key="1">
    <source>
        <dbReference type="EMBL" id="KAH7578613.1"/>
    </source>
</evidence>
<dbReference type="Proteomes" id="UP000827721">
    <property type="component" value="Unassembled WGS sequence"/>
</dbReference>
<protein>
    <submittedName>
        <fullName evidence="1">Uncharacterized protein</fullName>
    </submittedName>
</protein>
<dbReference type="EMBL" id="JAFEMO010000001">
    <property type="protein sequence ID" value="KAH7578613.1"/>
    <property type="molecule type" value="Genomic_DNA"/>
</dbReference>
<dbReference type="Pfam" id="PF21737">
    <property type="entry name" value="DUF6865"/>
    <property type="match status" value="1"/>
</dbReference>
<evidence type="ECO:0000313" key="2">
    <source>
        <dbReference type="Proteomes" id="UP000827721"/>
    </source>
</evidence>
<organism evidence="1 2">
    <name type="scientific">Xanthoceras sorbifolium</name>
    <dbReference type="NCBI Taxonomy" id="99658"/>
    <lineage>
        <taxon>Eukaryota</taxon>
        <taxon>Viridiplantae</taxon>
        <taxon>Streptophyta</taxon>
        <taxon>Embryophyta</taxon>
        <taxon>Tracheophyta</taxon>
        <taxon>Spermatophyta</taxon>
        <taxon>Magnoliopsida</taxon>
        <taxon>eudicotyledons</taxon>
        <taxon>Gunneridae</taxon>
        <taxon>Pentapetalae</taxon>
        <taxon>rosids</taxon>
        <taxon>malvids</taxon>
        <taxon>Sapindales</taxon>
        <taxon>Sapindaceae</taxon>
        <taxon>Xanthoceroideae</taxon>
        <taxon>Xanthoceras</taxon>
    </lineage>
</organism>
<sequence length="83" mass="9145">MEARAPIKEVARELARELLIAMSSLLPDKVISDSVGITFDMDVIPVSIGDGAETYRSDLISISYPGSPDHKMSPLAFRHHHEI</sequence>
<comment type="caution">
    <text evidence="1">The sequence shown here is derived from an EMBL/GenBank/DDBJ whole genome shotgun (WGS) entry which is preliminary data.</text>
</comment>
<name>A0ABQ8IPJ7_9ROSI</name>
<gene>
    <name evidence="1" type="ORF">JRO89_XS01G0405300</name>
</gene>
<dbReference type="PANTHER" id="PTHR35282">
    <property type="entry name" value="F5D14.24 PROTEIN"/>
    <property type="match status" value="1"/>
</dbReference>
<keyword evidence="2" id="KW-1185">Reference proteome</keyword>
<dbReference type="InterPro" id="IPR049198">
    <property type="entry name" value="DUF6865"/>
</dbReference>
<dbReference type="PANTHER" id="PTHR35282:SF11">
    <property type="entry name" value="EG5651"/>
    <property type="match status" value="1"/>
</dbReference>